<evidence type="ECO:0000259" key="4">
    <source>
        <dbReference type="Pfam" id="PF24873"/>
    </source>
</evidence>
<feature type="domain" description="DUF2110" evidence="4">
    <location>
        <begin position="194"/>
        <end position="259"/>
    </location>
</feature>
<dbReference type="InterPro" id="IPR056758">
    <property type="entry name" value="DUF2110_N"/>
</dbReference>
<evidence type="ECO:0000256" key="1">
    <source>
        <dbReference type="SAM" id="MobiDB-lite"/>
    </source>
</evidence>
<dbReference type="InterPro" id="IPR056757">
    <property type="entry name" value="DUF2110_C"/>
</dbReference>
<accession>A0A1H6I1W9</accession>
<evidence type="ECO:0008006" key="7">
    <source>
        <dbReference type="Google" id="ProtNLM"/>
    </source>
</evidence>
<dbReference type="Pfam" id="PF24872">
    <property type="entry name" value="DUF2110_N"/>
    <property type="match status" value="1"/>
</dbReference>
<evidence type="ECO:0000259" key="3">
    <source>
        <dbReference type="Pfam" id="PF24872"/>
    </source>
</evidence>
<dbReference type="InterPro" id="IPR056756">
    <property type="entry name" value="DUF2110_central"/>
</dbReference>
<feature type="domain" description="DUF2110" evidence="3">
    <location>
        <begin position="1"/>
        <end position="72"/>
    </location>
</feature>
<dbReference type="AlphaFoldDB" id="A0A1H6I1W9"/>
<reference evidence="5 6" key="1">
    <citation type="submission" date="2016-10" db="EMBL/GenBank/DDBJ databases">
        <authorList>
            <person name="de Groot N.N."/>
        </authorList>
    </citation>
    <scope>NUCLEOTIDE SEQUENCE [LARGE SCALE GENOMIC DNA]</scope>
    <source>
        <strain evidence="5 6">IBRC-M10418</strain>
    </source>
</reference>
<dbReference type="Pfam" id="PF24873">
    <property type="entry name" value="DUF2110_C"/>
    <property type="match status" value="1"/>
</dbReference>
<evidence type="ECO:0000313" key="6">
    <source>
        <dbReference type="Proteomes" id="UP000199215"/>
    </source>
</evidence>
<feature type="region of interest" description="Disordered" evidence="1">
    <location>
        <begin position="143"/>
        <end position="179"/>
    </location>
</feature>
<evidence type="ECO:0000259" key="2">
    <source>
        <dbReference type="Pfam" id="PF09883"/>
    </source>
</evidence>
<dbReference type="Proteomes" id="UP000199215">
    <property type="component" value="Unassembled WGS sequence"/>
</dbReference>
<dbReference type="EMBL" id="FNWU01000001">
    <property type="protein sequence ID" value="SEH42477.1"/>
    <property type="molecule type" value="Genomic_DNA"/>
</dbReference>
<sequence>MVVLATKCYVSGDARDRALDGMDALVDNTIGDLRVEWQVGVRGDDFVQVDVTGEDATVARNALAEEWGEIVTHDEGLQPGEEYVGTLESWDDDGFVLDAGSDVDVRIPADRIGLGRGSPAQVVERFGLVQHLPMRFVYADAEDGSDADSDAGSNGDGDPGVDGADDVTDDSTTATSRIADAERDRLYEWQRGSGRVTVNSVTRGEARATVNRAGHARDIVTVERLGLLEQSIVCGEGTDPPGLLAAIGSYLPAELRCVV</sequence>
<proteinExistence type="predicted"/>
<evidence type="ECO:0000313" key="5">
    <source>
        <dbReference type="EMBL" id="SEH42477.1"/>
    </source>
</evidence>
<dbReference type="RefSeq" id="WP_092814852.1">
    <property type="nucleotide sequence ID" value="NZ_FNWU01000001.1"/>
</dbReference>
<dbReference type="STRING" id="1267564.SAMN05192561_101909"/>
<protein>
    <recommendedName>
        <fullName evidence="7">DUF2110 family protein</fullName>
    </recommendedName>
</protein>
<organism evidence="5 6">
    <name type="scientific">Halopenitus malekzadehii</name>
    <dbReference type="NCBI Taxonomy" id="1267564"/>
    <lineage>
        <taxon>Archaea</taxon>
        <taxon>Methanobacteriati</taxon>
        <taxon>Methanobacteriota</taxon>
        <taxon>Stenosarchaea group</taxon>
        <taxon>Halobacteria</taxon>
        <taxon>Halobacteriales</taxon>
        <taxon>Haloferacaceae</taxon>
        <taxon>Halopenitus</taxon>
    </lineage>
</organism>
<keyword evidence="6" id="KW-1185">Reference proteome</keyword>
<feature type="domain" description="DUF2110" evidence="2">
    <location>
        <begin position="78"/>
        <end position="144"/>
    </location>
</feature>
<dbReference type="Pfam" id="PF09883">
    <property type="entry name" value="DUF2110"/>
    <property type="match status" value="1"/>
</dbReference>
<dbReference type="OrthoDB" id="120309at2157"/>
<name>A0A1H6I1W9_9EURY</name>
<gene>
    <name evidence="5" type="ORF">SAMN05192561_101909</name>
</gene>